<organism evidence="1 2">
    <name type="scientific">Hymenobacter arizonensis</name>
    <name type="common">Siccationidurans arizonensis</name>
    <dbReference type="NCBI Taxonomy" id="1227077"/>
    <lineage>
        <taxon>Bacteria</taxon>
        <taxon>Pseudomonadati</taxon>
        <taxon>Bacteroidota</taxon>
        <taxon>Cytophagia</taxon>
        <taxon>Cytophagales</taxon>
        <taxon>Hymenobacteraceae</taxon>
        <taxon>Hymenobacter</taxon>
    </lineage>
</organism>
<reference evidence="2" key="1">
    <citation type="submission" date="2016-10" db="EMBL/GenBank/DDBJ databases">
        <authorList>
            <person name="Varghese N."/>
            <person name="Submissions S."/>
        </authorList>
    </citation>
    <scope>NUCLEOTIDE SEQUENCE [LARGE SCALE GENOMIC DNA]</scope>
    <source>
        <strain evidence="2">OR362-8,ATCC BAA-1266,JCM 13504</strain>
    </source>
</reference>
<dbReference type="STRING" id="1227077.SAMN04515668_4367"/>
<evidence type="ECO:0000313" key="1">
    <source>
        <dbReference type="EMBL" id="SFQ78835.1"/>
    </source>
</evidence>
<gene>
    <name evidence="1" type="ORF">SAMN04515668_4367</name>
</gene>
<dbReference type="AlphaFoldDB" id="A0A1I6BD00"/>
<proteinExistence type="predicted"/>
<dbReference type="Proteomes" id="UP000199029">
    <property type="component" value="Unassembled WGS sequence"/>
</dbReference>
<evidence type="ECO:0000313" key="2">
    <source>
        <dbReference type="Proteomes" id="UP000199029"/>
    </source>
</evidence>
<keyword evidence="2" id="KW-1185">Reference proteome</keyword>
<name>A0A1I6BD00_HYMAR</name>
<protein>
    <submittedName>
        <fullName evidence="1">Uncharacterized protein</fullName>
    </submittedName>
</protein>
<sequence>MIEKYPLYRVFAVDMNYADTALVVDWAERERSRRFMLDFYQYLNAHCREFR</sequence>
<dbReference type="EMBL" id="FOXS01000008">
    <property type="protein sequence ID" value="SFQ78835.1"/>
    <property type="molecule type" value="Genomic_DNA"/>
</dbReference>
<accession>A0A1I6BD00</accession>